<dbReference type="AlphaFoldDB" id="A0A427DYI6"/>
<comment type="caution">
    <text evidence="1">The sequence shown here is derived from an EMBL/GenBank/DDBJ whole genome shotgun (WGS) entry which is preliminary data.</text>
</comment>
<dbReference type="Proteomes" id="UP000276506">
    <property type="component" value="Unassembled WGS sequence"/>
</dbReference>
<evidence type="ECO:0000313" key="1">
    <source>
        <dbReference type="EMBL" id="RRV08852.1"/>
    </source>
</evidence>
<name>A0A427DYI6_9GAMM</name>
<dbReference type="EMBL" id="RHQL01000010">
    <property type="protein sequence ID" value="RRV08852.1"/>
    <property type="molecule type" value="Genomic_DNA"/>
</dbReference>
<sequence>MDQAPAPQEKKDLPFETWVVDVFHRHRQTDRVSALDVAQQKAQLLCEQERRLLGTAYGNAAAHVRTSGQLVGRAQLALLALGCAVTLAFHQVGLGLWSTAPLSGMLLVALRKRWICSALADTYSTVSQLLKQGSPR</sequence>
<organism evidence="1 2">
    <name type="scientific">Stutzerimonas xanthomarina</name>
    <dbReference type="NCBI Taxonomy" id="271420"/>
    <lineage>
        <taxon>Bacteria</taxon>
        <taxon>Pseudomonadati</taxon>
        <taxon>Pseudomonadota</taxon>
        <taxon>Gammaproteobacteria</taxon>
        <taxon>Pseudomonadales</taxon>
        <taxon>Pseudomonadaceae</taxon>
        <taxon>Stutzerimonas</taxon>
    </lineage>
</organism>
<proteinExistence type="predicted"/>
<reference evidence="1 2" key="1">
    <citation type="submission" date="2018-10" db="EMBL/GenBank/DDBJ databases">
        <title>Transmission dynamics of multidrug resistant bacteria on intensive care unit surfaces.</title>
        <authorList>
            <person name="D'Souza A.W."/>
            <person name="Potter R.F."/>
            <person name="Wallace M."/>
            <person name="Shupe A."/>
            <person name="Patel S."/>
            <person name="Sun S."/>
            <person name="Gul D."/>
            <person name="Kwon J.H."/>
            <person name="Andleeb S."/>
            <person name="Burnham C.-A.D."/>
            <person name="Dantas G."/>
        </authorList>
    </citation>
    <scope>NUCLEOTIDE SEQUENCE [LARGE SCALE GENOMIC DNA]</scope>
    <source>
        <strain evidence="1 2">PX_177</strain>
    </source>
</reference>
<accession>A0A427DYI6</accession>
<evidence type="ECO:0000313" key="2">
    <source>
        <dbReference type="Proteomes" id="UP000276506"/>
    </source>
</evidence>
<protein>
    <submittedName>
        <fullName evidence="1">Uncharacterized protein</fullName>
    </submittedName>
</protein>
<gene>
    <name evidence="1" type="ORF">EGJ28_16440</name>
</gene>